<keyword evidence="8 12" id="KW-1133">Transmembrane helix</keyword>
<feature type="transmembrane region" description="Helical" evidence="12">
    <location>
        <begin position="252"/>
        <end position="270"/>
    </location>
</feature>
<keyword evidence="5 12" id="KW-0812">Transmembrane</keyword>
<evidence type="ECO:0000256" key="5">
    <source>
        <dbReference type="ARBA" id="ARBA00022692"/>
    </source>
</evidence>
<feature type="domain" description="ABC transporter" evidence="13">
    <location>
        <begin position="594"/>
        <end position="820"/>
    </location>
</feature>
<dbReference type="Pfam" id="PF00005">
    <property type="entry name" value="ABC_tran"/>
    <property type="match status" value="2"/>
</dbReference>
<dbReference type="InterPro" id="IPR036640">
    <property type="entry name" value="ABC1_TM_sf"/>
</dbReference>
<dbReference type="SMART" id="SM00382">
    <property type="entry name" value="AAA"/>
    <property type="match status" value="2"/>
</dbReference>
<comment type="caution">
    <text evidence="15">The sequence shown here is derived from an EMBL/GenBank/DDBJ whole genome shotgun (WGS) entry which is preliminary data.</text>
</comment>
<feature type="transmembrane region" description="Helical" evidence="12">
    <location>
        <begin position="915"/>
        <end position="937"/>
    </location>
</feature>
<dbReference type="InterPro" id="IPR003593">
    <property type="entry name" value="AAA+_ATPase"/>
</dbReference>
<dbReference type="InterPro" id="IPR011527">
    <property type="entry name" value="ABC1_TM_dom"/>
</dbReference>
<feature type="transmembrane region" description="Helical" evidence="12">
    <location>
        <begin position="101"/>
        <end position="120"/>
    </location>
</feature>
<dbReference type="Proteomes" id="UP000256645">
    <property type="component" value="Unassembled WGS sequence"/>
</dbReference>
<protein>
    <submittedName>
        <fullName evidence="15">p-loop containing nucleoside triphosphate hydrolase-2</fullName>
    </submittedName>
</protein>
<name>A0A3D8R756_9HELO</name>
<evidence type="ECO:0000256" key="6">
    <source>
        <dbReference type="ARBA" id="ARBA00022741"/>
    </source>
</evidence>
<dbReference type="GO" id="GO:0016887">
    <property type="term" value="F:ATP hydrolysis activity"/>
    <property type="evidence" value="ECO:0007669"/>
    <property type="project" value="InterPro"/>
</dbReference>
<feature type="domain" description="ABC transmembrane type-1" evidence="14">
    <location>
        <begin position="221"/>
        <end position="487"/>
    </location>
</feature>
<dbReference type="FunFam" id="3.40.50.300:FF:001854">
    <property type="entry name" value="ABC multidrug transporter (Eurofung)"/>
    <property type="match status" value="1"/>
</dbReference>
<dbReference type="InterPro" id="IPR044726">
    <property type="entry name" value="ABCC_6TM_D2"/>
</dbReference>
<dbReference type="CDD" id="cd03250">
    <property type="entry name" value="ABCC_MRP_domain1"/>
    <property type="match status" value="1"/>
</dbReference>
<dbReference type="FunFam" id="3.40.50.300:FF:000838">
    <property type="entry name" value="ABC multidrug transporter (Eurofung)"/>
    <property type="match status" value="1"/>
</dbReference>
<feature type="transmembrane region" description="Helical" evidence="12">
    <location>
        <begin position="212"/>
        <end position="232"/>
    </location>
</feature>
<keyword evidence="10" id="KW-0325">Glycoprotein</keyword>
<feature type="region of interest" description="Disordered" evidence="11">
    <location>
        <begin position="555"/>
        <end position="581"/>
    </location>
</feature>
<dbReference type="GO" id="GO:0140359">
    <property type="term" value="F:ABC-type transporter activity"/>
    <property type="evidence" value="ECO:0007669"/>
    <property type="project" value="InterPro"/>
</dbReference>
<evidence type="ECO:0000259" key="13">
    <source>
        <dbReference type="PROSITE" id="PS50893"/>
    </source>
</evidence>
<evidence type="ECO:0000256" key="1">
    <source>
        <dbReference type="ARBA" id="ARBA00004651"/>
    </source>
</evidence>
<feature type="transmembrane region" description="Helical" evidence="12">
    <location>
        <begin position="432"/>
        <end position="458"/>
    </location>
</feature>
<feature type="transmembrane region" description="Helical" evidence="12">
    <location>
        <begin position="1117"/>
        <end position="1139"/>
    </location>
</feature>
<keyword evidence="15" id="KW-0378">Hydrolase</keyword>
<evidence type="ECO:0000313" key="16">
    <source>
        <dbReference type="Proteomes" id="UP000256645"/>
    </source>
</evidence>
<dbReference type="GO" id="GO:0005886">
    <property type="term" value="C:plasma membrane"/>
    <property type="evidence" value="ECO:0007669"/>
    <property type="project" value="UniProtKB-SubCell"/>
</dbReference>
<accession>A0A3D8R756</accession>
<dbReference type="Gene3D" id="1.20.1560.10">
    <property type="entry name" value="ABC transporter type 1, transmembrane domain"/>
    <property type="match status" value="2"/>
</dbReference>
<feature type="domain" description="ABC transmembrane type-1" evidence="14">
    <location>
        <begin position="875"/>
        <end position="1146"/>
    </location>
</feature>
<comment type="subcellular location">
    <subcellularLocation>
        <location evidence="1">Cell membrane</location>
        <topology evidence="1">Multi-pass membrane protein</topology>
    </subcellularLocation>
</comment>
<dbReference type="PROSITE" id="PS00211">
    <property type="entry name" value="ABC_TRANSPORTER_1"/>
    <property type="match status" value="2"/>
</dbReference>
<evidence type="ECO:0000256" key="9">
    <source>
        <dbReference type="ARBA" id="ARBA00023136"/>
    </source>
</evidence>
<dbReference type="EMBL" id="PDLM01000009">
    <property type="protein sequence ID" value="RDW69664.1"/>
    <property type="molecule type" value="Genomic_DNA"/>
</dbReference>
<comment type="similarity">
    <text evidence="2">Belongs to the ABC transporter superfamily. ABCC family. Conjugate transporter (TC 3.A.1.208) subfamily.</text>
</comment>
<dbReference type="PANTHER" id="PTHR24223:SF399">
    <property type="entry name" value="ABC TRANSPORTER ATNG"/>
    <property type="match status" value="1"/>
</dbReference>
<keyword evidence="6" id="KW-0547">Nucleotide-binding</keyword>
<evidence type="ECO:0000256" key="11">
    <source>
        <dbReference type="SAM" id="MobiDB-lite"/>
    </source>
</evidence>
<evidence type="ECO:0000256" key="4">
    <source>
        <dbReference type="ARBA" id="ARBA00022475"/>
    </source>
</evidence>
<dbReference type="SUPFAM" id="SSF52540">
    <property type="entry name" value="P-loop containing nucleoside triphosphate hydrolases"/>
    <property type="match status" value="2"/>
</dbReference>
<dbReference type="PROSITE" id="PS50893">
    <property type="entry name" value="ABC_TRANSPORTER_2"/>
    <property type="match status" value="2"/>
</dbReference>
<keyword evidence="7" id="KW-0067">ATP-binding</keyword>
<sequence>MATEGTGDSDTEEPTFRSKATFVLLQLVHLVLSLTLRTSTTKLSIAVIVIGLLASPVFIFLSDREHHRSTAPSTILILYLLATIPMDAARARTLFRMPDNNAIACIFTVIVCLKFILLILEAKEKSSLVRSEFRHPSPEQTAGILNRSFFWWFNPLLLAGFKKSLVIDDLFLNDDTLAFDTWRDQVHHRWANTDVTKPHALLKVMLGTFKRLFLAGIIPRLCLTGVNYAQPFLVSRVVDFMDQPDTESSNEIAYGLIVAYAFVYIGIAIMSTMSQHKTYRTIVAVRGCAVSLIYRHTLSLQSSSTSTSSSLTLINNDVERIGAGMKDLHEIWASLIEFALSLWLLEMRLGVSAVAAILLVIACILGFAKLGMLLGSRQKAWLEAIEARITTTVATLGSIKGIKSTGSTDIVERIIMQMRLDEIKISRKFREVLIALVTLSYISTTFAPVFAFATYSIISNIRGSTPLLATSAYASLTVLSLLSQAVSKWIDASVGIINSITSLERVRQYLASTPRNDPRTVNSNKEDTGKLHPDEELITEISGTELFDMRSVDHSRDISLPNPEDSPTELPDLRPTQQRRSSRQLLFEQKIVTIRDCSASWSKNSDPTISNINMTILRGSLVMVIGPIGCGKTTLLKVILGEVPHTKGTVVVGSAEAAFCGQSPWLTNASIRNNIIGGSYLDAKWYNTVVKACALDQDFTQISDGDNTIIGSKGISLSGGQKSRLALARALYARKSLVVLDDVFTGLDTKTERHVFNSVLGSHGLLRQGGLTTILATNSVRNISLANHIVILGLDGKIIDQGTYHDLAHSSSYLESLNTREKTFNESEPERTADDTVPELVVAGNANRAIGIDDRRKSDLTTYKYYIDSVGWVTWWVFVLLCSGFVFGLIFPQIWIQFWTEANAKKANYRLEYYLLLYALWSVMAIVMFLGACWWLMIRMMPRTAIKFHGVLLIYFSATDGGDVSNRFSQDLELVDMGFPTSLIGTTVAFLSCIAQVGVVIYGSSYIAAAVPGMVVLLYYIQLFYLRTSRQLRLLDLEAKAPLLSHFMETIHGLVTIRAFGWTEKFTYQNSGLLERSQRPVYQFYCAQRWLNLTLEMTVAFLAIILVSIAVTTKSSSGAKIGLALVSIVGFGVSLKGLVYNWTALEIAMAAISRIRQFAIDTSSEDQPGENRTLPPDWPHQGMITFQNVSSAYSPTSRLVLDDISFSVKPGAKLAICGRTGSGKSSTIATLLRLIDLRSGSIIVDGVDISTVVRQELRSKLITLPQEPFYYHATIRENLDIRKQFSDKELLEVLDVVEMREVIDKKGGLDAMANEDLLSHGQSQLLCLARAILRPNKILILDEATSSVDKKTEAKMVAILKERFQDRTVICVAHNLNTIMDYDEVIVLEEGRIVEQGKPSNLALEPSVFASLLHAVDGESDSASK</sequence>
<keyword evidence="16" id="KW-1185">Reference proteome</keyword>
<evidence type="ECO:0000256" key="12">
    <source>
        <dbReference type="SAM" id="Phobius"/>
    </source>
</evidence>
<feature type="domain" description="ABC transporter" evidence="13">
    <location>
        <begin position="1184"/>
        <end position="1415"/>
    </location>
</feature>
<keyword evidence="4" id="KW-1003">Cell membrane</keyword>
<feature type="transmembrane region" description="Helical" evidence="12">
    <location>
        <begin position="328"/>
        <end position="345"/>
    </location>
</feature>
<evidence type="ECO:0000256" key="7">
    <source>
        <dbReference type="ARBA" id="ARBA00022840"/>
    </source>
</evidence>
<evidence type="ECO:0000256" key="10">
    <source>
        <dbReference type="ARBA" id="ARBA00023180"/>
    </source>
</evidence>
<dbReference type="InterPro" id="IPR027417">
    <property type="entry name" value="P-loop_NTPase"/>
</dbReference>
<feature type="transmembrane region" description="Helical" evidence="12">
    <location>
        <begin position="73"/>
        <end position="89"/>
    </location>
</feature>
<gene>
    <name evidence="15" type="ORF">BP6252_08684</name>
</gene>
<dbReference type="CDD" id="cd18580">
    <property type="entry name" value="ABC_6TM_ABCC_D2"/>
    <property type="match status" value="1"/>
</dbReference>
<dbReference type="InterPro" id="IPR003439">
    <property type="entry name" value="ABC_transporter-like_ATP-bd"/>
</dbReference>
<proteinExistence type="inferred from homology"/>
<dbReference type="FunFam" id="1.20.1560.10:FF:000055">
    <property type="entry name" value="ABC multidrug transporter (Eurofung)"/>
    <property type="match status" value="1"/>
</dbReference>
<reference evidence="15 16" key="1">
    <citation type="journal article" date="2018" name="IMA Fungus">
        <title>IMA Genome-F 9: Draft genome sequence of Annulohypoxylon stygium, Aspergillus mulundensis, Berkeleyomyces basicola (syn. Thielaviopsis basicola), Ceratocystis smalleyi, two Cercospora beticola strains, Coleophoma cylindrospora, Fusarium fracticaudum, Phialophora cf. hyalina, and Morchella septimelata.</title>
        <authorList>
            <person name="Wingfield B.D."/>
            <person name="Bills G.F."/>
            <person name="Dong Y."/>
            <person name="Huang W."/>
            <person name="Nel W.J."/>
            <person name="Swalarsk-Parry B.S."/>
            <person name="Vaghefi N."/>
            <person name="Wilken P.M."/>
            <person name="An Z."/>
            <person name="de Beer Z.W."/>
            <person name="De Vos L."/>
            <person name="Chen L."/>
            <person name="Duong T.A."/>
            <person name="Gao Y."/>
            <person name="Hammerbacher A."/>
            <person name="Kikkert J.R."/>
            <person name="Li Y."/>
            <person name="Li H."/>
            <person name="Li K."/>
            <person name="Li Q."/>
            <person name="Liu X."/>
            <person name="Ma X."/>
            <person name="Naidoo K."/>
            <person name="Pethybridge S.J."/>
            <person name="Sun J."/>
            <person name="Steenkamp E.T."/>
            <person name="van der Nest M.A."/>
            <person name="van Wyk S."/>
            <person name="Wingfield M.J."/>
            <person name="Xiong C."/>
            <person name="Yue Q."/>
            <person name="Zhang X."/>
        </authorList>
    </citation>
    <scope>NUCLEOTIDE SEQUENCE [LARGE SCALE GENOMIC DNA]</scope>
    <source>
        <strain evidence="15 16">BP6252</strain>
    </source>
</reference>
<evidence type="ECO:0000256" key="8">
    <source>
        <dbReference type="ARBA" id="ARBA00022989"/>
    </source>
</evidence>
<dbReference type="InterPro" id="IPR017871">
    <property type="entry name" value="ABC_transporter-like_CS"/>
</dbReference>
<evidence type="ECO:0000313" key="15">
    <source>
        <dbReference type="EMBL" id="RDW69664.1"/>
    </source>
</evidence>
<dbReference type="STRING" id="1849047.A0A3D8R756"/>
<dbReference type="PROSITE" id="PS50929">
    <property type="entry name" value="ABC_TM1F"/>
    <property type="match status" value="2"/>
</dbReference>
<keyword evidence="3" id="KW-0813">Transport</keyword>
<dbReference type="GO" id="GO:0005524">
    <property type="term" value="F:ATP binding"/>
    <property type="evidence" value="ECO:0007669"/>
    <property type="project" value="UniProtKB-KW"/>
</dbReference>
<feature type="transmembrane region" description="Helical" evidence="12">
    <location>
        <begin position="1007"/>
        <end position="1026"/>
    </location>
</feature>
<dbReference type="SUPFAM" id="SSF90123">
    <property type="entry name" value="ABC transporter transmembrane region"/>
    <property type="match status" value="2"/>
</dbReference>
<organism evidence="15 16">
    <name type="scientific">Coleophoma cylindrospora</name>
    <dbReference type="NCBI Taxonomy" id="1849047"/>
    <lineage>
        <taxon>Eukaryota</taxon>
        <taxon>Fungi</taxon>
        <taxon>Dikarya</taxon>
        <taxon>Ascomycota</taxon>
        <taxon>Pezizomycotina</taxon>
        <taxon>Leotiomycetes</taxon>
        <taxon>Helotiales</taxon>
        <taxon>Dermateaceae</taxon>
        <taxon>Coleophoma</taxon>
    </lineage>
</organism>
<dbReference type="InterPro" id="IPR050173">
    <property type="entry name" value="ABC_transporter_C-like"/>
</dbReference>
<feature type="transmembrane region" description="Helical" evidence="12">
    <location>
        <begin position="1090"/>
        <end position="1111"/>
    </location>
</feature>
<dbReference type="Gene3D" id="3.40.50.300">
    <property type="entry name" value="P-loop containing nucleotide triphosphate hydrolases"/>
    <property type="match status" value="2"/>
</dbReference>
<feature type="transmembrane region" description="Helical" evidence="12">
    <location>
        <begin position="351"/>
        <end position="370"/>
    </location>
</feature>
<dbReference type="OrthoDB" id="6500128at2759"/>
<evidence type="ECO:0000259" key="14">
    <source>
        <dbReference type="PROSITE" id="PS50929"/>
    </source>
</evidence>
<feature type="transmembrane region" description="Helical" evidence="12">
    <location>
        <begin position="43"/>
        <end position="61"/>
    </location>
</feature>
<feature type="transmembrane region" description="Helical" evidence="12">
    <location>
        <begin position="873"/>
        <end position="895"/>
    </location>
</feature>
<keyword evidence="9 12" id="KW-0472">Membrane</keyword>
<dbReference type="PANTHER" id="PTHR24223">
    <property type="entry name" value="ATP-BINDING CASSETTE SUB-FAMILY C"/>
    <property type="match status" value="1"/>
</dbReference>
<dbReference type="FunFam" id="1.20.1560.10:FF:000066">
    <property type="entry name" value="ABC multidrug transporter (Eurofung)"/>
    <property type="match status" value="1"/>
</dbReference>
<dbReference type="Pfam" id="PF00664">
    <property type="entry name" value="ABC_membrane"/>
    <property type="match status" value="2"/>
</dbReference>
<evidence type="ECO:0000256" key="2">
    <source>
        <dbReference type="ARBA" id="ARBA00009726"/>
    </source>
</evidence>
<evidence type="ECO:0000256" key="3">
    <source>
        <dbReference type="ARBA" id="ARBA00022448"/>
    </source>
</evidence>
<dbReference type="CDD" id="cd03244">
    <property type="entry name" value="ABCC_MRP_domain2"/>
    <property type="match status" value="1"/>
</dbReference>